<sequence>MKSRVQISIEPERAELLGRDRSLEERCDLLLQALKTTKVGLALGKTQKDTELGWDDQVLQTDGFPVLEEFLVLLLHHVVALVQTIGPVLVVLGLWEGNTNYLHDPVSTWQRLSVSSILCPNRPLSDWCTILMGVMFSFFVVVQLLNYAASELEDVWKYGRLAGCTSFWSIVGGYINAWCVLWNIVALPLSFWRMERATDVILGSWGLLFMFNLDDLTGIAGQVLGSNDLEFQRSLCWTYVFWLKTANYGAAASSRFPEYPSDDSFLKPRGGNSAILTAGLLIADVVGAGVLAMGNAVAKLGWLMAIPIICLMLAMNAHIMILVWRVQKFHPAAKSYKELACMTVQQAQPEMLGVARKVVVIGQYSFIFSTLGLYTLSIGQGLGMFFYDLHGCLPLMTLFGCALLLPINLSARFLGSFAGSVIFNCLCTLGTVMIPILWLMSQGAAVTRSVGSEFAPVSSTLSPASLVTSVSTFAFAFTGQFILVEIMSEMDDLEEFPKAYFGYSLPFQALAFLGIGLSVYYFRGSEAAGMIVNELPFGFGERLASACLVGHMLITYVIKNVVLCRGLLQEFEKNEYISSGKTWTMWYAIVMVVVAASWFLAQIVPFFSDFVTLLGATVTPVIAFIIPILLYRLCAQANDVKISGLEQCIMGAEFLVSLVLLIYGTASAVMHILKQWDYYGYPFACHCEFLWKTCSCSPTRMECAAQF</sequence>
<evidence type="ECO:0000259" key="6">
    <source>
        <dbReference type="Pfam" id="PF01490"/>
    </source>
</evidence>
<keyword evidence="4 5" id="KW-0472">Membrane</keyword>
<organism evidence="7 8">
    <name type="scientific">Durusdinium trenchii</name>
    <dbReference type="NCBI Taxonomy" id="1381693"/>
    <lineage>
        <taxon>Eukaryota</taxon>
        <taxon>Sar</taxon>
        <taxon>Alveolata</taxon>
        <taxon>Dinophyceae</taxon>
        <taxon>Suessiales</taxon>
        <taxon>Symbiodiniaceae</taxon>
        <taxon>Durusdinium</taxon>
    </lineage>
</organism>
<keyword evidence="3 5" id="KW-1133">Transmembrane helix</keyword>
<comment type="subcellular location">
    <subcellularLocation>
        <location evidence="1">Membrane</location>
        <topology evidence="1">Multi-pass membrane protein</topology>
    </subcellularLocation>
</comment>
<feature type="transmembrane region" description="Helical" evidence="5">
    <location>
        <begin position="505"/>
        <end position="523"/>
    </location>
</feature>
<evidence type="ECO:0000256" key="5">
    <source>
        <dbReference type="SAM" id="Phobius"/>
    </source>
</evidence>
<dbReference type="Proteomes" id="UP001642464">
    <property type="component" value="Unassembled WGS sequence"/>
</dbReference>
<feature type="transmembrane region" description="Helical" evidence="5">
    <location>
        <begin position="274"/>
        <end position="294"/>
    </location>
</feature>
<feature type="transmembrane region" description="Helical" evidence="5">
    <location>
        <begin position="161"/>
        <end position="185"/>
    </location>
</feature>
<dbReference type="PANTHER" id="PTHR22950:SF461">
    <property type="entry name" value="AMINO ACID TRANSPORTER TRANSMEMBRANE DOMAIN-CONTAINING PROTEIN"/>
    <property type="match status" value="1"/>
</dbReference>
<dbReference type="PANTHER" id="PTHR22950">
    <property type="entry name" value="AMINO ACID TRANSPORTER"/>
    <property type="match status" value="1"/>
</dbReference>
<feature type="transmembrane region" description="Helical" evidence="5">
    <location>
        <begin position="70"/>
        <end position="95"/>
    </location>
</feature>
<proteinExistence type="predicted"/>
<dbReference type="Pfam" id="PF01490">
    <property type="entry name" value="Aa_trans"/>
    <property type="match status" value="1"/>
</dbReference>
<keyword evidence="2 5" id="KW-0812">Transmembrane</keyword>
<evidence type="ECO:0000256" key="2">
    <source>
        <dbReference type="ARBA" id="ARBA00022692"/>
    </source>
</evidence>
<keyword evidence="8" id="KW-1185">Reference proteome</keyword>
<protein>
    <submittedName>
        <fullName evidence="7">N amino acid transport system protein (Methyltryptophan resistance protein)</fullName>
    </submittedName>
</protein>
<feature type="transmembrane region" description="Helical" evidence="5">
    <location>
        <begin position="543"/>
        <end position="563"/>
    </location>
</feature>
<feature type="transmembrane region" description="Helical" evidence="5">
    <location>
        <begin position="130"/>
        <end position="149"/>
    </location>
</feature>
<name>A0ABP0JSA7_9DINO</name>
<evidence type="ECO:0000313" key="8">
    <source>
        <dbReference type="Proteomes" id="UP001642464"/>
    </source>
</evidence>
<accession>A0ABP0JSA7</accession>
<reference evidence="7 8" key="1">
    <citation type="submission" date="2024-02" db="EMBL/GenBank/DDBJ databases">
        <authorList>
            <person name="Chen Y."/>
            <person name="Shah S."/>
            <person name="Dougan E. K."/>
            <person name="Thang M."/>
            <person name="Chan C."/>
        </authorList>
    </citation>
    <scope>NUCLEOTIDE SEQUENCE [LARGE SCALE GENOMIC DNA]</scope>
</reference>
<gene>
    <name evidence="7" type="ORF">SCF082_LOCUS13590</name>
</gene>
<evidence type="ECO:0000256" key="1">
    <source>
        <dbReference type="ARBA" id="ARBA00004141"/>
    </source>
</evidence>
<feature type="transmembrane region" description="Helical" evidence="5">
    <location>
        <begin position="358"/>
        <end position="378"/>
    </location>
</feature>
<feature type="transmembrane region" description="Helical" evidence="5">
    <location>
        <begin position="300"/>
        <end position="324"/>
    </location>
</feature>
<dbReference type="EMBL" id="CAXAMM010008446">
    <property type="protein sequence ID" value="CAK9017339.1"/>
    <property type="molecule type" value="Genomic_DNA"/>
</dbReference>
<feature type="transmembrane region" description="Helical" evidence="5">
    <location>
        <begin position="460"/>
        <end position="484"/>
    </location>
</feature>
<feature type="transmembrane region" description="Helical" evidence="5">
    <location>
        <begin position="610"/>
        <end position="633"/>
    </location>
</feature>
<dbReference type="InterPro" id="IPR013057">
    <property type="entry name" value="AA_transpt_TM"/>
</dbReference>
<feature type="domain" description="Amino acid transporter transmembrane" evidence="6">
    <location>
        <begin position="273"/>
        <end position="668"/>
    </location>
</feature>
<evidence type="ECO:0000313" key="7">
    <source>
        <dbReference type="EMBL" id="CAK9017339.1"/>
    </source>
</evidence>
<feature type="transmembrane region" description="Helical" evidence="5">
    <location>
        <begin position="384"/>
        <end position="405"/>
    </location>
</feature>
<comment type="caution">
    <text evidence="7">The sequence shown here is derived from an EMBL/GenBank/DDBJ whole genome shotgun (WGS) entry which is preliminary data.</text>
</comment>
<feature type="transmembrane region" description="Helical" evidence="5">
    <location>
        <begin position="654"/>
        <end position="673"/>
    </location>
</feature>
<evidence type="ECO:0000256" key="4">
    <source>
        <dbReference type="ARBA" id="ARBA00023136"/>
    </source>
</evidence>
<feature type="transmembrane region" description="Helical" evidence="5">
    <location>
        <begin position="584"/>
        <end position="604"/>
    </location>
</feature>
<feature type="transmembrane region" description="Helical" evidence="5">
    <location>
        <begin position="417"/>
        <end position="440"/>
    </location>
</feature>
<evidence type="ECO:0000256" key="3">
    <source>
        <dbReference type="ARBA" id="ARBA00022989"/>
    </source>
</evidence>